<dbReference type="GO" id="GO:0009279">
    <property type="term" value="C:cell outer membrane"/>
    <property type="evidence" value="ECO:0007669"/>
    <property type="project" value="UniProtKB-SubCell"/>
</dbReference>
<keyword evidence="6" id="KW-0732">Signal</keyword>
<organism evidence="16 17">
    <name type="scientific">Thioflexithrix psekupsensis</name>
    <dbReference type="NCBI Taxonomy" id="1570016"/>
    <lineage>
        <taxon>Bacteria</taxon>
        <taxon>Pseudomonadati</taxon>
        <taxon>Pseudomonadota</taxon>
        <taxon>Gammaproteobacteria</taxon>
        <taxon>Thiotrichales</taxon>
        <taxon>Thioflexithrix</taxon>
    </lineage>
</organism>
<evidence type="ECO:0000259" key="14">
    <source>
        <dbReference type="Pfam" id="PF00593"/>
    </source>
</evidence>
<dbReference type="GO" id="GO:0044718">
    <property type="term" value="P:siderophore transmembrane transport"/>
    <property type="evidence" value="ECO:0007669"/>
    <property type="project" value="TreeGrafter"/>
</dbReference>
<keyword evidence="4 11" id="KW-1134">Transmembrane beta strand</keyword>
<dbReference type="Gene3D" id="2.40.170.20">
    <property type="entry name" value="TonB-dependent receptor, beta-barrel domain"/>
    <property type="match status" value="1"/>
</dbReference>
<evidence type="ECO:0000313" key="16">
    <source>
        <dbReference type="EMBL" id="OUD12561.1"/>
    </source>
</evidence>
<feature type="transmembrane region" description="Helical" evidence="13">
    <location>
        <begin position="7"/>
        <end position="26"/>
    </location>
</feature>
<accession>A0A251X564</accession>
<dbReference type="GO" id="GO:0015344">
    <property type="term" value="F:siderophore uptake transmembrane transporter activity"/>
    <property type="evidence" value="ECO:0007669"/>
    <property type="project" value="TreeGrafter"/>
</dbReference>
<evidence type="ECO:0000256" key="4">
    <source>
        <dbReference type="ARBA" id="ARBA00022452"/>
    </source>
</evidence>
<dbReference type="AlphaFoldDB" id="A0A251X564"/>
<keyword evidence="5 11" id="KW-0812">Transmembrane</keyword>
<keyword evidence="7 12" id="KW-0798">TonB box</keyword>
<evidence type="ECO:0000256" key="6">
    <source>
        <dbReference type="ARBA" id="ARBA00022729"/>
    </source>
</evidence>
<dbReference type="InterPro" id="IPR036942">
    <property type="entry name" value="Beta-barrel_TonB_sf"/>
</dbReference>
<evidence type="ECO:0000259" key="15">
    <source>
        <dbReference type="Pfam" id="PF07715"/>
    </source>
</evidence>
<dbReference type="OrthoDB" id="7051185at2"/>
<comment type="caution">
    <text evidence="16">The sequence shown here is derived from an EMBL/GenBank/DDBJ whole genome shotgun (WGS) entry which is preliminary data.</text>
</comment>
<dbReference type="PANTHER" id="PTHR30069:SF29">
    <property type="entry name" value="HEMOGLOBIN AND HEMOGLOBIN-HAPTOGLOBIN-BINDING PROTEIN 1-RELATED"/>
    <property type="match status" value="1"/>
</dbReference>
<comment type="similarity">
    <text evidence="2">Belongs to the TonB-dependent receptor family. Hemoglobin/haptoglobin binding protein subfamily.</text>
</comment>
<sequence>MNGTIHFRYFTVIFFFSQWLYFYPLLALAQSEQQIGHLLGLSLDELLNVPIVTASRIGEKITDTPTTVIVVTRQQILNRRYVNLIDLLQDLPSVDVQRGVEDVRYHNISIRGHQGNNRFLILQDGVRIDSPTGELIAVAENFPLYHAQQVEILYGPAAAVYGADAFGGVINIITQTANQKDGVSLISTFGADNYRHLTVHAGKKLHENVELVVGAHKHHSDTADLPRYYPEDYAAKDVKTFDGEIITPATQREPFLADIDSQSLFAKLVLAKSLTLGYQGSFFRSLTSVGVRPETTLFSHDAQWNTDLKSVYLNYNKTLNDHLSSQTRLEYASFKASPQSRFNNIFTHFDSGYKYSEGDKRSIEQQFNYLINDDHRLVSGFSFEEFYSLPRTADLPSAYNPRVGVDQQHLYYPNTNDELPIVILDDEYRNYAVYADWKARWNEQWSSNVGVRFDRNSRYGNTINPRLGVVYQPTEDLWFKALYGKAFRAPSVFETLATFGSFSGERNAQGEYISDFFRAPNPDLAPEKSRHYELSVSYGLQKNLRLGLAAYYTEVDNLIQVRNSDYPIQFIPGGHILRTTIRDNLGTKQQYGFDLLLNYQRKFSSGFAADFWGSYSYLDGESCCTNGIASNLPFVAQHKLKLGTTFSYQDRYFITPKIYWIGDTNTNKLDPNDRTRHLQSEGYVVMDVHFGIVRVAEQLSFNIDIYNVFDRRYTHAGGESSTTFIGTPQAPRTWLFSLRYDY</sequence>
<evidence type="ECO:0000256" key="13">
    <source>
        <dbReference type="SAM" id="Phobius"/>
    </source>
</evidence>
<dbReference type="InterPro" id="IPR000531">
    <property type="entry name" value="Beta-barrel_TonB"/>
</dbReference>
<dbReference type="Gene3D" id="2.170.130.10">
    <property type="entry name" value="TonB-dependent receptor, plug domain"/>
    <property type="match status" value="1"/>
</dbReference>
<dbReference type="PANTHER" id="PTHR30069">
    <property type="entry name" value="TONB-DEPENDENT OUTER MEMBRANE RECEPTOR"/>
    <property type="match status" value="1"/>
</dbReference>
<name>A0A251X564_9GAMM</name>
<evidence type="ECO:0000256" key="11">
    <source>
        <dbReference type="PROSITE-ProRule" id="PRU01360"/>
    </source>
</evidence>
<keyword evidence="3 11" id="KW-0813">Transport</keyword>
<evidence type="ECO:0000256" key="7">
    <source>
        <dbReference type="ARBA" id="ARBA00023077"/>
    </source>
</evidence>
<evidence type="ECO:0000256" key="1">
    <source>
        <dbReference type="ARBA" id="ARBA00004571"/>
    </source>
</evidence>
<dbReference type="RefSeq" id="WP_086489520.1">
    <property type="nucleotide sequence ID" value="NZ_MSLT01000023.1"/>
</dbReference>
<comment type="subcellular location">
    <subcellularLocation>
        <location evidence="1 11">Cell outer membrane</location>
        <topology evidence="1 11">Multi-pass membrane protein</topology>
    </subcellularLocation>
</comment>
<dbReference type="Pfam" id="PF00593">
    <property type="entry name" value="TonB_dep_Rec_b-barrel"/>
    <property type="match status" value="1"/>
</dbReference>
<evidence type="ECO:0000256" key="12">
    <source>
        <dbReference type="RuleBase" id="RU003357"/>
    </source>
</evidence>
<dbReference type="InterPro" id="IPR012910">
    <property type="entry name" value="Plug_dom"/>
</dbReference>
<dbReference type="Pfam" id="PF07715">
    <property type="entry name" value="Plug"/>
    <property type="match status" value="1"/>
</dbReference>
<evidence type="ECO:0000256" key="5">
    <source>
        <dbReference type="ARBA" id="ARBA00022692"/>
    </source>
</evidence>
<evidence type="ECO:0000256" key="10">
    <source>
        <dbReference type="ARBA" id="ARBA00023237"/>
    </source>
</evidence>
<dbReference type="Proteomes" id="UP000194798">
    <property type="component" value="Unassembled WGS sequence"/>
</dbReference>
<dbReference type="EMBL" id="MSLT01000023">
    <property type="protein sequence ID" value="OUD12561.1"/>
    <property type="molecule type" value="Genomic_DNA"/>
</dbReference>
<dbReference type="InterPro" id="IPR037066">
    <property type="entry name" value="Plug_dom_sf"/>
</dbReference>
<reference evidence="16 17" key="1">
    <citation type="submission" date="2016-12" db="EMBL/GenBank/DDBJ databases">
        <title>Thioflexothrix psekupsii D3 genome sequencing and assembly.</title>
        <authorList>
            <person name="Fomenkov A."/>
            <person name="Vincze T."/>
            <person name="Grabovich M."/>
            <person name="Anton B.P."/>
            <person name="Dubinina G."/>
            <person name="Orlova M."/>
            <person name="Belousova E."/>
            <person name="Roberts R.J."/>
        </authorList>
    </citation>
    <scope>NUCLEOTIDE SEQUENCE [LARGE SCALE GENOMIC DNA]</scope>
    <source>
        <strain evidence="16">D3</strain>
    </source>
</reference>
<feature type="domain" description="TonB-dependent receptor-like beta-barrel" evidence="14">
    <location>
        <begin position="281"/>
        <end position="708"/>
    </location>
</feature>
<protein>
    <recommendedName>
        <fullName evidence="18">TonB-dependent receptor</fullName>
    </recommendedName>
</protein>
<evidence type="ECO:0000256" key="8">
    <source>
        <dbReference type="ARBA" id="ARBA00023136"/>
    </source>
</evidence>
<evidence type="ECO:0000313" key="17">
    <source>
        <dbReference type="Proteomes" id="UP000194798"/>
    </source>
</evidence>
<evidence type="ECO:0000256" key="9">
    <source>
        <dbReference type="ARBA" id="ARBA00023170"/>
    </source>
</evidence>
<evidence type="ECO:0000256" key="3">
    <source>
        <dbReference type="ARBA" id="ARBA00022448"/>
    </source>
</evidence>
<keyword evidence="8 11" id="KW-0472">Membrane</keyword>
<dbReference type="PROSITE" id="PS52016">
    <property type="entry name" value="TONB_DEPENDENT_REC_3"/>
    <property type="match status" value="1"/>
</dbReference>
<proteinExistence type="inferred from homology"/>
<evidence type="ECO:0008006" key="18">
    <source>
        <dbReference type="Google" id="ProtNLM"/>
    </source>
</evidence>
<dbReference type="InterPro" id="IPR039426">
    <property type="entry name" value="TonB-dep_rcpt-like"/>
</dbReference>
<gene>
    <name evidence="16" type="ORF">TPSD3_15875</name>
</gene>
<keyword evidence="17" id="KW-1185">Reference proteome</keyword>
<keyword evidence="10 11" id="KW-0998">Cell outer membrane</keyword>
<keyword evidence="9" id="KW-0675">Receptor</keyword>
<keyword evidence="13" id="KW-1133">Transmembrane helix</keyword>
<evidence type="ECO:0000256" key="2">
    <source>
        <dbReference type="ARBA" id="ARBA00008143"/>
    </source>
</evidence>
<dbReference type="SUPFAM" id="SSF56935">
    <property type="entry name" value="Porins"/>
    <property type="match status" value="1"/>
</dbReference>
<feature type="domain" description="TonB-dependent receptor plug" evidence="15">
    <location>
        <begin position="61"/>
        <end position="169"/>
    </location>
</feature>